<dbReference type="Proteomes" id="UP001179600">
    <property type="component" value="Chromosome"/>
</dbReference>
<feature type="chain" id="PRO_5042234968" evidence="1">
    <location>
        <begin position="27"/>
        <end position="183"/>
    </location>
</feature>
<keyword evidence="1" id="KW-0732">Signal</keyword>
<protein>
    <submittedName>
        <fullName evidence="3">WxL domain-containing protein</fullName>
    </submittedName>
</protein>
<dbReference type="InterPro" id="IPR027994">
    <property type="entry name" value="WxL_dom"/>
</dbReference>
<dbReference type="AlphaFoldDB" id="A0AAE9XE96"/>
<reference evidence="3" key="1">
    <citation type="submission" date="2023-01" db="EMBL/GenBank/DDBJ databases">
        <title>Oxazolidinone resistance genes in florfenicol resistant enterococci from beef cattle and veal calves at slaughter.</title>
        <authorList>
            <person name="Biggel M."/>
        </authorList>
    </citation>
    <scope>NUCLEOTIDE SEQUENCE</scope>
    <source>
        <strain evidence="3">K204-1</strain>
    </source>
</reference>
<organism evidence="3 4">
    <name type="scientific">Vagococcus lutrae</name>
    <dbReference type="NCBI Taxonomy" id="81947"/>
    <lineage>
        <taxon>Bacteria</taxon>
        <taxon>Bacillati</taxon>
        <taxon>Bacillota</taxon>
        <taxon>Bacilli</taxon>
        <taxon>Lactobacillales</taxon>
        <taxon>Enterococcaceae</taxon>
        <taxon>Vagococcus</taxon>
    </lineage>
</organism>
<feature type="domain" description="WxL" evidence="2">
    <location>
        <begin position="34"/>
        <end position="180"/>
    </location>
</feature>
<sequence length="183" mass="19190">MKHTKKVVAMMMVGGVVLASATTVKAVENKATQAEITVTAGDLKFEGDISATAKMNFQDVTFDGNSHTQNLLTGETAVIQVGDYRGNNAKWNVQVKDTRTASATAIAAGTQSFVTGMDIKVNPTGDNGVTSPGVKTLNNSAQKVFSGGALLSEFDLHPQLTVPGNALAGDYQTVLEWELSPGE</sequence>
<evidence type="ECO:0000313" key="4">
    <source>
        <dbReference type="Proteomes" id="UP001179600"/>
    </source>
</evidence>
<dbReference type="Pfam" id="PF13731">
    <property type="entry name" value="WxL"/>
    <property type="match status" value="1"/>
</dbReference>
<accession>A0AAE9XE96</accession>
<evidence type="ECO:0000256" key="1">
    <source>
        <dbReference type="SAM" id="SignalP"/>
    </source>
</evidence>
<proteinExistence type="predicted"/>
<dbReference type="EMBL" id="CP116507">
    <property type="protein sequence ID" value="WCG22719.1"/>
    <property type="molecule type" value="Genomic_DNA"/>
</dbReference>
<gene>
    <name evidence="3" type="ORF">PML95_00175</name>
</gene>
<evidence type="ECO:0000313" key="3">
    <source>
        <dbReference type="EMBL" id="WCG22719.1"/>
    </source>
</evidence>
<evidence type="ECO:0000259" key="2">
    <source>
        <dbReference type="Pfam" id="PF13731"/>
    </source>
</evidence>
<dbReference type="RefSeq" id="WP_272163358.1">
    <property type="nucleotide sequence ID" value="NZ_CP116507.1"/>
</dbReference>
<name>A0AAE9XE96_9ENTE</name>
<feature type="signal peptide" evidence="1">
    <location>
        <begin position="1"/>
        <end position="26"/>
    </location>
</feature>